<dbReference type="Proteomes" id="UP000321080">
    <property type="component" value="Unassembled WGS sequence"/>
</dbReference>
<evidence type="ECO:0000313" key="1">
    <source>
        <dbReference type="EMBL" id="TXG39299.1"/>
    </source>
</evidence>
<comment type="caution">
    <text evidence="1">The sequence shown here is derived from an EMBL/GenBank/DDBJ whole genome shotgun (WGS) entry which is preliminary data.</text>
</comment>
<dbReference type="OrthoDB" id="9784036at2"/>
<name>A0A5C7GLA9_9FLAO</name>
<keyword evidence="2" id="KW-1185">Reference proteome</keyword>
<protein>
    <recommendedName>
        <fullName evidence="3">Esterase</fullName>
    </recommendedName>
</protein>
<dbReference type="RefSeq" id="WP_147766869.1">
    <property type="nucleotide sequence ID" value="NZ_VRKQ01000008.1"/>
</dbReference>
<gene>
    <name evidence="1" type="ORF">FUA22_05335</name>
</gene>
<dbReference type="InterPro" id="IPR029058">
    <property type="entry name" value="AB_hydrolase_fold"/>
</dbReference>
<evidence type="ECO:0008006" key="3">
    <source>
        <dbReference type="Google" id="ProtNLM"/>
    </source>
</evidence>
<dbReference type="EMBL" id="VRKQ01000008">
    <property type="protein sequence ID" value="TXG39299.1"/>
    <property type="molecule type" value="Genomic_DNA"/>
</dbReference>
<evidence type="ECO:0000313" key="2">
    <source>
        <dbReference type="Proteomes" id="UP000321080"/>
    </source>
</evidence>
<dbReference type="Gene3D" id="3.40.50.1820">
    <property type="entry name" value="alpha/beta hydrolase"/>
    <property type="match status" value="1"/>
</dbReference>
<proteinExistence type="predicted"/>
<accession>A0A5C7GLA9</accession>
<sequence>MKRQKLLLVIGFSITVLAILSFSKSNQEDNTIETFSFSSNGENIKAKIYLPDTYKTNNNLPAIFLIDFTEQHFKLVTDEFEQVLKAVKQLNGTDALVVSLANIPDVDATPDKFQEYYTIYKDLVHYVDGKYTNNTSRTFIGKGSEGGIVVMALLTEDTENTLFDNFIATDPSGKYADALANMIEADSFPKNKTNKKLHFSFTPSNNYKKCSKLIGLINEANYPWLTFYSTYYKNNTYDNAYPMVFSEGIKFVFED</sequence>
<dbReference type="SUPFAM" id="SSF53474">
    <property type="entry name" value="alpha/beta-Hydrolases"/>
    <property type="match status" value="1"/>
</dbReference>
<dbReference type="AlphaFoldDB" id="A0A5C7GLA9"/>
<organism evidence="1 2">
    <name type="scientific">Seonamhaeicola maritimus</name>
    <dbReference type="NCBI Taxonomy" id="2591822"/>
    <lineage>
        <taxon>Bacteria</taxon>
        <taxon>Pseudomonadati</taxon>
        <taxon>Bacteroidota</taxon>
        <taxon>Flavobacteriia</taxon>
        <taxon>Flavobacteriales</taxon>
        <taxon>Flavobacteriaceae</taxon>
    </lineage>
</organism>
<reference evidence="1 2" key="1">
    <citation type="submission" date="2019-08" db="EMBL/GenBank/DDBJ databases">
        <title>Seonamhaeicola sediminis sp. nov., isolated from marine sediment.</title>
        <authorList>
            <person name="Cao W.R."/>
        </authorList>
    </citation>
    <scope>NUCLEOTIDE SEQUENCE [LARGE SCALE GENOMIC DNA]</scope>
    <source>
        <strain evidence="1 2">1505</strain>
    </source>
</reference>